<dbReference type="InterPro" id="IPR036047">
    <property type="entry name" value="F-box-like_dom_sf"/>
</dbReference>
<feature type="repeat" description="WD" evidence="3">
    <location>
        <begin position="728"/>
        <end position="767"/>
    </location>
</feature>
<keyword evidence="7" id="KW-1185">Reference proteome</keyword>
<feature type="compositionally biased region" description="Low complexity" evidence="4">
    <location>
        <begin position="42"/>
        <end position="53"/>
    </location>
</feature>
<evidence type="ECO:0000256" key="4">
    <source>
        <dbReference type="SAM" id="MobiDB-lite"/>
    </source>
</evidence>
<evidence type="ECO:0000313" key="6">
    <source>
        <dbReference type="EMBL" id="KAK7204890.1"/>
    </source>
</evidence>
<dbReference type="Pfam" id="PF12937">
    <property type="entry name" value="F-box-like"/>
    <property type="match status" value="1"/>
</dbReference>
<dbReference type="PANTHER" id="PTHR22847:SF741">
    <property type="entry name" value="E3 UBIQUITIN LIGASE COMPLEX SCF SUBUNIT SCONB-RELATED"/>
    <property type="match status" value="1"/>
</dbReference>
<dbReference type="PROSITE" id="PS50181">
    <property type="entry name" value="FBOX"/>
    <property type="match status" value="1"/>
</dbReference>
<name>A0ABR1F4Z0_9ASCO</name>
<dbReference type="Pfam" id="PF00400">
    <property type="entry name" value="WD40"/>
    <property type="match status" value="6"/>
</dbReference>
<gene>
    <name evidence="6" type="ORF">BZA70DRAFT_280259</name>
</gene>
<proteinExistence type="predicted"/>
<dbReference type="InterPro" id="IPR036322">
    <property type="entry name" value="WD40_repeat_dom_sf"/>
</dbReference>
<dbReference type="InterPro" id="IPR001680">
    <property type="entry name" value="WD40_rpt"/>
</dbReference>
<feature type="repeat" description="WD" evidence="3">
    <location>
        <begin position="611"/>
        <end position="650"/>
    </location>
</feature>
<feature type="repeat" description="WD" evidence="3">
    <location>
        <begin position="850"/>
        <end position="888"/>
    </location>
</feature>
<dbReference type="InterPro" id="IPR015943">
    <property type="entry name" value="WD40/YVTN_repeat-like_dom_sf"/>
</dbReference>
<dbReference type="SMART" id="SM00256">
    <property type="entry name" value="FBOX"/>
    <property type="match status" value="1"/>
</dbReference>
<evidence type="ECO:0000256" key="1">
    <source>
        <dbReference type="ARBA" id="ARBA00022574"/>
    </source>
</evidence>
<sequence length="954" mass="104116">MAGSPTTPPPLPKTMQAPPSSVAADAIVSTYSLAPTTRTTVVSTTTTTTTTTTFPPLILNQPRHHRLSSTRSGKEAASDDSAAGSSSRALIYPLADQPTPTVLRSFLFELDGRKSRFVESTDPQQSLEILQQQFETSSSSSSAGVAPTPGRTIRTTTTTVNTSTPRISDEAHAIRKRALSPSARQESKPTTKATDEAAKESTADSAAASKSHEHESKRRMTAKDRADFTRGVFRQADTLSESDAVALTPASTSSTAAEPTKKQSSLQFGLGLSTPLSASGSTAIAARDGQGLSIDVQAAQTANEINPLSLPSPSLSPVTGSLRKHRGDDDYFASNPHTVETQETIPEEVSPSQSVMMTIPAMVDSFDALPENVKDYVMYQFLRRCSKKTLSTVVSTVLPALRCDFIALLPQELVANVLQYLDAKTLCVAAQVSKTWKNAVDGSRYTWRKLLEAEGIHTGESEMKRAIREGWCMEGWSKLPADDVASPEEEEEEDEHLEGQVREIIDGGDSETMMLASVAKAAATNTRSEFESLLPYPNMFKAIYRHHYLVNRNWMSPNSTPRHLSLPGHGRNVATYVVTCLQFDSEKIITGSNDLCINVYDTKTGQLRTRLEGHEGGVWAMQYVGNTLVSGSTDRTVRVWDIKRGVCTHIFYGHTSTVRCLEIMQPVMTGYTSDGKPIMSPEEPLIVTGSRDSSLRIWKLPKVGIDDEYLPSSTNPEYDADPFFLRALVGHSHSVRAISGYGDMLVSGSYDTFVRVWKISTGECLFRLAGHGAKVYSVVIDKKRKRCISGSMDWLVKIWSLETGECLYTLDGHTSLVGLLDLNNTALVSAAADSTLRVWEPETGTSVHKLEGHTGAITCFQHDEHKVISGSDGTLKIWNIKTGKVVKDLLSDLSRVWQVRFDERRCVAAVQRGQETFIEVLDFDYDPNAVDDSSRFEVVSASSTRVPTATSAAA</sequence>
<dbReference type="InterPro" id="IPR001810">
    <property type="entry name" value="F-box_dom"/>
</dbReference>
<feature type="region of interest" description="Disordered" evidence="4">
    <location>
        <begin position="1"/>
        <end position="20"/>
    </location>
</feature>
<organism evidence="6 7">
    <name type="scientific">Myxozyma melibiosi</name>
    <dbReference type="NCBI Taxonomy" id="54550"/>
    <lineage>
        <taxon>Eukaryota</taxon>
        <taxon>Fungi</taxon>
        <taxon>Dikarya</taxon>
        <taxon>Ascomycota</taxon>
        <taxon>Saccharomycotina</taxon>
        <taxon>Lipomycetes</taxon>
        <taxon>Lipomycetales</taxon>
        <taxon>Lipomycetaceae</taxon>
        <taxon>Myxozyma</taxon>
    </lineage>
</organism>
<feature type="repeat" description="WD" evidence="3">
    <location>
        <begin position="768"/>
        <end position="809"/>
    </location>
</feature>
<dbReference type="EMBL" id="JBBJBU010000007">
    <property type="protein sequence ID" value="KAK7204890.1"/>
    <property type="molecule type" value="Genomic_DNA"/>
</dbReference>
<feature type="compositionally biased region" description="Pro residues" evidence="4">
    <location>
        <begin position="1"/>
        <end position="12"/>
    </location>
</feature>
<feature type="region of interest" description="Disordered" evidence="4">
    <location>
        <begin position="132"/>
        <end position="228"/>
    </location>
</feature>
<feature type="repeat" description="WD" evidence="3">
    <location>
        <begin position="810"/>
        <end position="849"/>
    </location>
</feature>
<dbReference type="PANTHER" id="PTHR22847">
    <property type="entry name" value="WD40 REPEAT PROTEIN"/>
    <property type="match status" value="1"/>
</dbReference>
<evidence type="ECO:0000256" key="3">
    <source>
        <dbReference type="PROSITE-ProRule" id="PRU00221"/>
    </source>
</evidence>
<evidence type="ECO:0000313" key="7">
    <source>
        <dbReference type="Proteomes" id="UP001498771"/>
    </source>
</evidence>
<dbReference type="PROSITE" id="PS00678">
    <property type="entry name" value="WD_REPEATS_1"/>
    <property type="match status" value="1"/>
</dbReference>
<dbReference type="SUPFAM" id="SSF50978">
    <property type="entry name" value="WD40 repeat-like"/>
    <property type="match status" value="1"/>
</dbReference>
<dbReference type="InterPro" id="IPR020472">
    <property type="entry name" value="WD40_PAC1"/>
</dbReference>
<accession>A0ABR1F4Z0</accession>
<comment type="caution">
    <text evidence="6">The sequence shown here is derived from an EMBL/GenBank/DDBJ whole genome shotgun (WGS) entry which is preliminary data.</text>
</comment>
<protein>
    <submittedName>
        <fullName evidence="6">WD40-repeat-containing domain protein</fullName>
    </submittedName>
</protein>
<feature type="compositionally biased region" description="Basic and acidic residues" evidence="4">
    <location>
        <begin position="210"/>
        <end position="228"/>
    </location>
</feature>
<keyword evidence="1 3" id="KW-0853">WD repeat</keyword>
<reference evidence="6 7" key="1">
    <citation type="submission" date="2024-03" db="EMBL/GenBank/DDBJ databases">
        <title>Genome-scale model development and genomic sequencing of the oleaginous clade Lipomyces.</title>
        <authorList>
            <consortium name="Lawrence Berkeley National Laboratory"/>
            <person name="Czajka J.J."/>
            <person name="Han Y."/>
            <person name="Kim J."/>
            <person name="Mondo S.J."/>
            <person name="Hofstad B.A."/>
            <person name="Robles A."/>
            <person name="Haridas S."/>
            <person name="Riley R."/>
            <person name="LaButti K."/>
            <person name="Pangilinan J."/>
            <person name="Andreopoulos W."/>
            <person name="Lipzen A."/>
            <person name="Yan J."/>
            <person name="Wang M."/>
            <person name="Ng V."/>
            <person name="Grigoriev I.V."/>
            <person name="Spatafora J.W."/>
            <person name="Magnuson J.K."/>
            <person name="Baker S.E."/>
            <person name="Pomraning K.R."/>
        </authorList>
    </citation>
    <scope>NUCLEOTIDE SEQUENCE [LARGE SCALE GENOMIC DNA]</scope>
    <source>
        <strain evidence="6 7">Phaff 52-87</strain>
    </source>
</reference>
<feature type="compositionally biased region" description="Basic and acidic residues" evidence="4">
    <location>
        <begin position="185"/>
        <end position="202"/>
    </location>
</feature>
<feature type="compositionally biased region" description="Low complexity" evidence="4">
    <location>
        <begin position="244"/>
        <end position="257"/>
    </location>
</feature>
<evidence type="ECO:0000259" key="5">
    <source>
        <dbReference type="PROSITE" id="PS50181"/>
    </source>
</evidence>
<feature type="domain" description="F-box" evidence="5">
    <location>
        <begin position="403"/>
        <end position="450"/>
    </location>
</feature>
<dbReference type="RefSeq" id="XP_064767923.1">
    <property type="nucleotide sequence ID" value="XM_064912918.1"/>
</dbReference>
<feature type="compositionally biased region" description="Low complexity" evidence="4">
    <location>
        <begin position="137"/>
        <end position="166"/>
    </location>
</feature>
<dbReference type="PROSITE" id="PS50294">
    <property type="entry name" value="WD_REPEATS_REGION"/>
    <property type="match status" value="4"/>
</dbReference>
<dbReference type="CDD" id="cd00200">
    <property type="entry name" value="WD40"/>
    <property type="match status" value="1"/>
</dbReference>
<feature type="region of interest" description="Disordered" evidence="4">
    <location>
        <begin position="244"/>
        <end position="265"/>
    </location>
</feature>
<keyword evidence="2" id="KW-0677">Repeat</keyword>
<dbReference type="SUPFAM" id="SSF81383">
    <property type="entry name" value="F-box domain"/>
    <property type="match status" value="1"/>
</dbReference>
<dbReference type="SMART" id="SM00320">
    <property type="entry name" value="WD40"/>
    <property type="match status" value="7"/>
</dbReference>
<dbReference type="Gene3D" id="1.20.1280.50">
    <property type="match status" value="1"/>
</dbReference>
<feature type="region of interest" description="Disordered" evidence="4">
    <location>
        <begin position="42"/>
        <end position="84"/>
    </location>
</feature>
<dbReference type="GeneID" id="90038430"/>
<dbReference type="InterPro" id="IPR019775">
    <property type="entry name" value="WD40_repeat_CS"/>
</dbReference>
<dbReference type="PRINTS" id="PR00320">
    <property type="entry name" value="GPROTEINBRPT"/>
</dbReference>
<dbReference type="Gene3D" id="2.130.10.10">
    <property type="entry name" value="YVTN repeat-like/Quinoprotein amine dehydrogenase"/>
    <property type="match status" value="1"/>
</dbReference>
<dbReference type="Proteomes" id="UP001498771">
    <property type="component" value="Unassembled WGS sequence"/>
</dbReference>
<evidence type="ECO:0000256" key="2">
    <source>
        <dbReference type="ARBA" id="ARBA00022737"/>
    </source>
</evidence>
<feature type="repeat" description="WD" evidence="3">
    <location>
        <begin position="680"/>
        <end position="700"/>
    </location>
</feature>
<dbReference type="PROSITE" id="PS50082">
    <property type="entry name" value="WD_REPEATS_2"/>
    <property type="match status" value="6"/>
</dbReference>